<accession>A0A5B0R6D6</accession>
<dbReference type="AlphaFoldDB" id="A0A5B0R6D6"/>
<dbReference type="Proteomes" id="UP000325313">
    <property type="component" value="Unassembled WGS sequence"/>
</dbReference>
<sequence length="77" mass="8092">MLDYSRVGLTNMALSAVFVARPSAVLGHAALYVHLTGGDDSRLPSGDTRHLPGEGMLPFRPVPGKLPFGPFGSASRT</sequence>
<dbReference type="EMBL" id="VDEP01000239">
    <property type="protein sequence ID" value="KAA1121100.1"/>
    <property type="molecule type" value="Genomic_DNA"/>
</dbReference>
<evidence type="ECO:0000313" key="3">
    <source>
        <dbReference type="Proteomes" id="UP000325313"/>
    </source>
</evidence>
<evidence type="ECO:0000256" key="1">
    <source>
        <dbReference type="SAM" id="MobiDB-lite"/>
    </source>
</evidence>
<reference evidence="2 3" key="1">
    <citation type="submission" date="2019-05" db="EMBL/GenBank/DDBJ databases">
        <title>Emergence of the Ug99 lineage of the wheat stem rust pathogen through somatic hybridization.</title>
        <authorList>
            <person name="Li F."/>
            <person name="Upadhyaya N.M."/>
            <person name="Sperschneider J."/>
            <person name="Matny O."/>
            <person name="Nguyen-Phuc H."/>
            <person name="Mago R."/>
            <person name="Raley C."/>
            <person name="Miller M.E."/>
            <person name="Silverstein K.A.T."/>
            <person name="Henningsen E."/>
            <person name="Hirsch C.D."/>
            <person name="Visser B."/>
            <person name="Pretorius Z.A."/>
            <person name="Steffenson B.J."/>
            <person name="Schwessinger B."/>
            <person name="Dodds P.N."/>
            <person name="Figueroa M."/>
        </authorList>
    </citation>
    <scope>NUCLEOTIDE SEQUENCE [LARGE SCALE GENOMIC DNA]</scope>
    <source>
        <strain evidence="2 3">Ug99</strain>
    </source>
</reference>
<feature type="region of interest" description="Disordered" evidence="1">
    <location>
        <begin position="42"/>
        <end position="77"/>
    </location>
</feature>
<organism evidence="2 3">
    <name type="scientific">Puccinia graminis f. sp. tritici</name>
    <dbReference type="NCBI Taxonomy" id="56615"/>
    <lineage>
        <taxon>Eukaryota</taxon>
        <taxon>Fungi</taxon>
        <taxon>Dikarya</taxon>
        <taxon>Basidiomycota</taxon>
        <taxon>Pucciniomycotina</taxon>
        <taxon>Pucciniomycetes</taxon>
        <taxon>Pucciniales</taxon>
        <taxon>Pucciniaceae</taxon>
        <taxon>Puccinia</taxon>
    </lineage>
</organism>
<proteinExistence type="predicted"/>
<gene>
    <name evidence="2" type="ORF">PGTUg99_012720</name>
</gene>
<comment type="caution">
    <text evidence="2">The sequence shown here is derived from an EMBL/GenBank/DDBJ whole genome shotgun (WGS) entry which is preliminary data.</text>
</comment>
<protein>
    <submittedName>
        <fullName evidence="2">Uncharacterized protein</fullName>
    </submittedName>
</protein>
<evidence type="ECO:0000313" key="2">
    <source>
        <dbReference type="EMBL" id="KAA1121100.1"/>
    </source>
</evidence>
<feature type="compositionally biased region" description="Basic and acidic residues" evidence="1">
    <location>
        <begin position="42"/>
        <end position="52"/>
    </location>
</feature>
<name>A0A5B0R6D6_PUCGR</name>